<accession>A0A137ZTV5</accession>
<evidence type="ECO:0000256" key="5">
    <source>
        <dbReference type="ARBA" id="ARBA00022691"/>
    </source>
</evidence>
<dbReference type="Gene3D" id="3.30.950.10">
    <property type="entry name" value="Methyltransferase, Cobalt-precorrin-4 Transmethylase, Domain 2"/>
    <property type="match status" value="1"/>
</dbReference>
<dbReference type="InterPro" id="IPR014777">
    <property type="entry name" value="4pyrrole_Mease_sub1"/>
</dbReference>
<gene>
    <name evidence="7" type="ORF">AXK61_00505</name>
</gene>
<dbReference type="InterPro" id="IPR050714">
    <property type="entry name" value="Cobalamin_biosynth_MTase"/>
</dbReference>
<dbReference type="InterPro" id="IPR029063">
    <property type="entry name" value="SAM-dependent_MTases_sf"/>
</dbReference>
<dbReference type="PANTHER" id="PTHR43182">
    <property type="entry name" value="COBALT-PRECORRIN-6B C(15)-METHYLTRANSFERASE (DECARBOXYLATING)"/>
    <property type="match status" value="1"/>
</dbReference>
<dbReference type="EMBL" id="LSRE01000001">
    <property type="protein sequence ID" value="KXP01621.1"/>
    <property type="molecule type" value="Genomic_DNA"/>
</dbReference>
<evidence type="ECO:0000259" key="6">
    <source>
        <dbReference type="Pfam" id="PF00590"/>
    </source>
</evidence>
<dbReference type="SUPFAM" id="SSF53790">
    <property type="entry name" value="Tetrapyrrole methylase"/>
    <property type="match status" value="1"/>
</dbReference>
<evidence type="ECO:0000256" key="2">
    <source>
        <dbReference type="ARBA" id="ARBA00022573"/>
    </source>
</evidence>
<evidence type="ECO:0000313" key="8">
    <source>
        <dbReference type="Proteomes" id="UP000070409"/>
    </source>
</evidence>
<keyword evidence="5" id="KW-0949">S-adenosyl-L-methionine</keyword>
<organism evidence="7 8">
    <name type="scientific">Tsukamurella pseudospumae</name>
    <dbReference type="NCBI Taxonomy" id="239498"/>
    <lineage>
        <taxon>Bacteria</taxon>
        <taxon>Bacillati</taxon>
        <taxon>Actinomycetota</taxon>
        <taxon>Actinomycetes</taxon>
        <taxon>Mycobacteriales</taxon>
        <taxon>Tsukamurellaceae</taxon>
        <taxon>Tsukamurella</taxon>
    </lineage>
</organism>
<evidence type="ECO:0000256" key="1">
    <source>
        <dbReference type="ARBA" id="ARBA00004953"/>
    </source>
</evidence>
<evidence type="ECO:0000313" key="7">
    <source>
        <dbReference type="EMBL" id="KXP01621.1"/>
    </source>
</evidence>
<dbReference type="CDD" id="cd02440">
    <property type="entry name" value="AdoMet_MTases"/>
    <property type="match status" value="1"/>
</dbReference>
<dbReference type="PIRSF" id="PIRSF036428">
    <property type="entry name" value="CobL"/>
    <property type="match status" value="1"/>
</dbReference>
<comment type="pathway">
    <text evidence="1">Cofactor biosynthesis; adenosylcobalamin biosynthesis.</text>
</comment>
<dbReference type="InterPro" id="IPR014008">
    <property type="entry name" value="Cbl_synth_MTase_CbiT"/>
</dbReference>
<dbReference type="Pfam" id="PF00590">
    <property type="entry name" value="TP_methylase"/>
    <property type="match status" value="1"/>
</dbReference>
<dbReference type="Proteomes" id="UP000070409">
    <property type="component" value="Unassembled WGS sequence"/>
</dbReference>
<dbReference type="InterPro" id="IPR000878">
    <property type="entry name" value="4pyrrol_Mease"/>
</dbReference>
<proteinExistence type="predicted"/>
<name>A0A137ZTV5_9ACTN</name>
<protein>
    <recommendedName>
        <fullName evidence="6">Tetrapyrrole methylase domain-containing protein</fullName>
    </recommendedName>
</protein>
<dbReference type="InterPro" id="IPR014776">
    <property type="entry name" value="4pyrrole_Mease_sub2"/>
</dbReference>
<sequence length="387" mass="40667">MAPDAPMTVTVVGIGADGWAGLTDGARRELQSATTIHGAQRHLEYLPGEVTADRRPWPSPLLPALDDLSDGVHVLASGDPMFYGVGATLSRRRPDLELRVLPHLSSFALACARLGWPAEEVVVVSAVARDPAPVVRAVRAGRRVIVLSESGSTPAQLADLLDDAGPSPTMTVLEQLGGPREKVRTYRRSLRVDDLNVIAIDPVAPGVSDGEFEFEHDGQITKPDIRALTVAALRPSSGWIWDFGAGSGSVGISWALAGGGSVAAVERRTDRAERVARNAARAGVPLELVVGDTAELTAEMPVPDAIFIGGGLTENLAAACVGVLPPGGRLVANTVTVEGQSLVALLRNRFGGELRSYAVSDLAALGAGTAWQPRRPIVQWAYVKESS</sequence>
<dbReference type="InterPro" id="IPR006365">
    <property type="entry name" value="Cbl_synth_CobL"/>
</dbReference>
<keyword evidence="2" id="KW-0169">Cobalamin biosynthesis</keyword>
<dbReference type="Gene3D" id="3.40.1010.10">
    <property type="entry name" value="Cobalt-precorrin-4 Transmethylase, Domain 1"/>
    <property type="match status" value="1"/>
</dbReference>
<dbReference type="SUPFAM" id="SSF53335">
    <property type="entry name" value="S-adenosyl-L-methionine-dependent methyltransferases"/>
    <property type="match status" value="1"/>
</dbReference>
<keyword evidence="4" id="KW-0808">Transferase</keyword>
<dbReference type="Gene3D" id="3.40.50.150">
    <property type="entry name" value="Vaccinia Virus protein VP39"/>
    <property type="match status" value="1"/>
</dbReference>
<evidence type="ECO:0000256" key="4">
    <source>
        <dbReference type="ARBA" id="ARBA00022679"/>
    </source>
</evidence>
<comment type="caution">
    <text evidence="7">The sequence shown here is derived from an EMBL/GenBank/DDBJ whole genome shotgun (WGS) entry which is preliminary data.</text>
</comment>
<dbReference type="InterPro" id="IPR012818">
    <property type="entry name" value="CbiE"/>
</dbReference>
<dbReference type="NCBIfam" id="TIGR02467">
    <property type="entry name" value="CbiE"/>
    <property type="match status" value="1"/>
</dbReference>
<dbReference type="PANTHER" id="PTHR43182:SF1">
    <property type="entry name" value="COBALT-PRECORRIN-7 C(5)-METHYLTRANSFERASE"/>
    <property type="match status" value="1"/>
</dbReference>
<dbReference type="InterPro" id="IPR035996">
    <property type="entry name" value="4pyrrol_Methylase_sf"/>
</dbReference>
<keyword evidence="3" id="KW-0489">Methyltransferase</keyword>
<dbReference type="NCBIfam" id="TIGR02469">
    <property type="entry name" value="CbiT"/>
    <property type="match status" value="1"/>
</dbReference>
<evidence type="ECO:0000256" key="3">
    <source>
        <dbReference type="ARBA" id="ARBA00022603"/>
    </source>
</evidence>
<keyword evidence="8" id="KW-1185">Reference proteome</keyword>
<reference evidence="7 8" key="1">
    <citation type="submission" date="2016-02" db="EMBL/GenBank/DDBJ databases">
        <authorList>
            <person name="Teng J.L."/>
            <person name="Tang Y."/>
            <person name="Huang Y."/>
            <person name="Guo F."/>
            <person name="Wei W."/>
            <person name="Chen J.H."/>
            <person name="Wong S.Y."/>
            <person name="Lau S.K."/>
            <person name="Woo P.C."/>
        </authorList>
    </citation>
    <scope>NUCLEOTIDE SEQUENCE [LARGE SCALE GENOMIC DNA]</scope>
    <source>
        <strain evidence="7 8">JCM 13375</strain>
    </source>
</reference>
<feature type="domain" description="Tetrapyrrole methylase" evidence="6">
    <location>
        <begin position="8"/>
        <end position="185"/>
    </location>
</feature>
<dbReference type="CDD" id="cd11644">
    <property type="entry name" value="Precorrin-6Y-MT"/>
    <property type="match status" value="1"/>
</dbReference>